<evidence type="ECO:0000256" key="2">
    <source>
        <dbReference type="ARBA" id="ARBA00010421"/>
    </source>
</evidence>
<gene>
    <name evidence="4" type="ORF">Bfra_002946</name>
</gene>
<dbReference type="GeneID" id="59257051"/>
<comment type="subcellular location">
    <subcellularLocation>
        <location evidence="1">Secreted</location>
    </subcellularLocation>
</comment>
<sequence>MQPAPYLVLGLLVNPQDNPQDTPRPFQKSNYERCHNKSPPFFYRFLTMGHYLTSLLALASAASAVAVPASSSVVAAAPAAGTPVAITPHPFFGSSIGVLGCMINTNRVAYWPTWPDCGASMCVQVSYGGRSVNLLHIDHSGGAHDISYDAWNYLYTGQSATVNPEQGGIISATYIAQPMSACSDLILSPDKKLPFSAANSMNYISNCTLAGSNWISQNSGLWNIATSSCTLGIDEECTLDLKTSNNPVCPSQLGLQTPLTSMPVFNLEYGTGKSVLAL</sequence>
<reference evidence="4 5" key="1">
    <citation type="journal article" date="2020" name="Phytopathology">
        <title>A high-quality genome resource of Botrytis fragariae, a new and rapidly spreading fungal pathogen causing strawberry gray mold in the U.S.A.</title>
        <authorList>
            <person name="Wu Y."/>
            <person name="Saski C.A."/>
            <person name="Schnabel G."/>
            <person name="Xiao S."/>
            <person name="Hu M."/>
        </authorList>
    </citation>
    <scope>NUCLEOTIDE SEQUENCE [LARGE SCALE GENOMIC DNA]</scope>
    <source>
        <strain evidence="4 5">BVB16</strain>
    </source>
</reference>
<dbReference type="RefSeq" id="XP_037195487.1">
    <property type="nucleotide sequence ID" value="XM_037333359.1"/>
</dbReference>
<name>A0A8H6ELD5_9HELO</name>
<evidence type="ECO:0000313" key="5">
    <source>
        <dbReference type="Proteomes" id="UP000531561"/>
    </source>
</evidence>
<keyword evidence="3" id="KW-0964">Secreted</keyword>
<dbReference type="AlphaFoldDB" id="A0A8H6ELD5"/>
<accession>A0A8H6ELD5</accession>
<dbReference type="Proteomes" id="UP000531561">
    <property type="component" value="Unassembled WGS sequence"/>
</dbReference>
<evidence type="ECO:0000256" key="3">
    <source>
        <dbReference type="ARBA" id="ARBA00022525"/>
    </source>
</evidence>
<dbReference type="Gene3D" id="2.40.40.10">
    <property type="entry name" value="RlpA-like domain"/>
    <property type="match status" value="1"/>
</dbReference>
<evidence type="ECO:0000256" key="1">
    <source>
        <dbReference type="ARBA" id="ARBA00004613"/>
    </source>
</evidence>
<dbReference type="OrthoDB" id="5370830at2759"/>
<keyword evidence="5" id="KW-1185">Reference proteome</keyword>
<dbReference type="PANTHER" id="PTHR38850">
    <property type="entry name" value="CERATO-PLATANIN"/>
    <property type="match status" value="1"/>
</dbReference>
<dbReference type="GO" id="GO:0005576">
    <property type="term" value="C:extracellular region"/>
    <property type="evidence" value="ECO:0007669"/>
    <property type="project" value="UniProtKB-SubCell"/>
</dbReference>
<proteinExistence type="inferred from homology"/>
<dbReference type="InterPro" id="IPR010829">
    <property type="entry name" value="Cerato-platanin"/>
</dbReference>
<evidence type="ECO:0000313" key="4">
    <source>
        <dbReference type="EMBL" id="KAF5876541.1"/>
    </source>
</evidence>
<comment type="caution">
    <text evidence="4">The sequence shown here is derived from an EMBL/GenBank/DDBJ whole genome shotgun (WGS) entry which is preliminary data.</text>
</comment>
<dbReference type="EMBL" id="JABFCT010000004">
    <property type="protein sequence ID" value="KAF5876541.1"/>
    <property type="molecule type" value="Genomic_DNA"/>
</dbReference>
<dbReference type="PANTHER" id="PTHR38850:SF2">
    <property type="entry name" value="CERATO-PLATANIN"/>
    <property type="match status" value="1"/>
</dbReference>
<comment type="similarity">
    <text evidence="2">Belongs to the cerato-platanin family.</text>
</comment>
<dbReference type="InterPro" id="IPR036908">
    <property type="entry name" value="RlpA-like_sf"/>
</dbReference>
<dbReference type="Pfam" id="PF07249">
    <property type="entry name" value="Cerato-platanin"/>
    <property type="match status" value="1"/>
</dbReference>
<protein>
    <submittedName>
        <fullName evidence="4">Uncharacterized protein</fullName>
    </submittedName>
</protein>
<organism evidence="4 5">
    <name type="scientific">Botrytis fragariae</name>
    <dbReference type="NCBI Taxonomy" id="1964551"/>
    <lineage>
        <taxon>Eukaryota</taxon>
        <taxon>Fungi</taxon>
        <taxon>Dikarya</taxon>
        <taxon>Ascomycota</taxon>
        <taxon>Pezizomycotina</taxon>
        <taxon>Leotiomycetes</taxon>
        <taxon>Helotiales</taxon>
        <taxon>Sclerotiniaceae</taxon>
        <taxon>Botrytis</taxon>
    </lineage>
</organism>